<evidence type="ECO:0000313" key="2">
    <source>
        <dbReference type="EMBL" id="KYB45917.1"/>
    </source>
</evidence>
<comment type="caution">
    <text evidence="2">The sequence shown here is derived from an EMBL/GenBank/DDBJ whole genome shotgun (WGS) entry which is preliminary data.</text>
</comment>
<evidence type="ECO:0000256" key="1">
    <source>
        <dbReference type="SAM" id="MobiDB-lite"/>
    </source>
</evidence>
<dbReference type="Gene3D" id="2.40.50.140">
    <property type="entry name" value="Nucleic acid-binding proteins"/>
    <property type="match status" value="1"/>
</dbReference>
<accession>A0A656Z5I3</accession>
<name>A0A656Z5I3_BRUAN</name>
<organism evidence="2">
    <name type="scientific">Brucella anthropi</name>
    <name type="common">Ochrobactrum anthropi</name>
    <dbReference type="NCBI Taxonomy" id="529"/>
    <lineage>
        <taxon>Bacteria</taxon>
        <taxon>Pseudomonadati</taxon>
        <taxon>Pseudomonadota</taxon>
        <taxon>Alphaproteobacteria</taxon>
        <taxon>Hyphomicrobiales</taxon>
        <taxon>Brucellaceae</taxon>
        <taxon>Brucella/Ochrobactrum group</taxon>
        <taxon>Brucella</taxon>
    </lineage>
</organism>
<proteinExistence type="predicted"/>
<dbReference type="EMBL" id="LUAY01002026">
    <property type="protein sequence ID" value="KYB45917.1"/>
    <property type="molecule type" value="Genomic_DNA"/>
</dbReference>
<dbReference type="SUPFAM" id="SSF50331">
    <property type="entry name" value="MOP-like"/>
    <property type="match status" value="1"/>
</dbReference>
<dbReference type="AlphaFoldDB" id="A0A656Z5I3"/>
<sequence>MIFGIRPEALTDPDGADRNASSVVEGDCLIDVVEPAGSDTFAVTRIVENKLWRAFVQMHAFRQASVHAWLSISTRPYSSIRKRRPVFCKLRR</sequence>
<dbReference type="InterPro" id="IPR008995">
    <property type="entry name" value="Mo/tungstate-bd_C_term_dom"/>
</dbReference>
<dbReference type="InterPro" id="IPR012340">
    <property type="entry name" value="NA-bd_OB-fold"/>
</dbReference>
<reference evidence="2" key="1">
    <citation type="submission" date="2016-02" db="EMBL/GenBank/DDBJ databases">
        <title>Genomic sequences of Ochrobactrum anthropi.</title>
        <authorList>
            <person name="Chudasama K.S."/>
            <person name="Thaker V.S."/>
        </authorList>
    </citation>
    <scope>NUCLEOTIDE SEQUENCE [LARGE SCALE GENOMIC DNA]</scope>
    <source>
        <strain evidence="2">SUBG007</strain>
    </source>
</reference>
<gene>
    <name evidence="2" type="ORF">AB664_30385</name>
</gene>
<feature type="region of interest" description="Disordered" evidence="1">
    <location>
        <begin position="1"/>
        <end position="20"/>
    </location>
</feature>
<protein>
    <submittedName>
        <fullName evidence="2">Uncharacterized protein</fullName>
    </submittedName>
</protein>